<comment type="catalytic activity">
    <reaction evidence="1">
        <text>ATP + protein L-histidine = ADP + protein N-phospho-L-histidine.</text>
        <dbReference type="EC" id="2.7.13.3"/>
    </reaction>
</comment>
<dbReference type="Proteomes" id="UP000070620">
    <property type="component" value="Unassembled WGS sequence"/>
</dbReference>
<dbReference type="Pfam" id="PF00512">
    <property type="entry name" value="HisKA"/>
    <property type="match status" value="1"/>
</dbReference>
<proteinExistence type="predicted"/>
<dbReference type="InterPro" id="IPR036097">
    <property type="entry name" value="HisK_dim/P_sf"/>
</dbReference>
<evidence type="ECO:0000256" key="4">
    <source>
        <dbReference type="ARBA" id="ARBA00022553"/>
    </source>
</evidence>
<dbReference type="SUPFAM" id="SSF47384">
    <property type="entry name" value="Homodimeric domain of signal transducing histidine kinase"/>
    <property type="match status" value="1"/>
</dbReference>
<dbReference type="PROSITE" id="PS50109">
    <property type="entry name" value="HIS_KIN"/>
    <property type="match status" value="1"/>
</dbReference>
<dbReference type="GO" id="GO:0000155">
    <property type="term" value="F:phosphorelay sensor kinase activity"/>
    <property type="evidence" value="ECO:0007669"/>
    <property type="project" value="InterPro"/>
</dbReference>
<dbReference type="InterPro" id="IPR029016">
    <property type="entry name" value="GAF-like_dom_sf"/>
</dbReference>
<dbReference type="SUPFAM" id="SSF55781">
    <property type="entry name" value="GAF domain-like"/>
    <property type="match status" value="1"/>
</dbReference>
<dbReference type="EC" id="2.7.13.3" evidence="3"/>
<dbReference type="InterPro" id="IPR011006">
    <property type="entry name" value="CheY-like_superfamily"/>
</dbReference>
<dbReference type="Gene3D" id="1.10.287.130">
    <property type="match status" value="1"/>
</dbReference>
<sequence length="1388" mass="150337">MSSAEQRPLSSADVFAGDGEIGSDLTKVDWASTPLGEPTGWPQSLRTAVDILLSSRFPMWMAWGPELTFFCNAAYRRDTLGRKYPWALGRPAREVWAEIWPDIGPRIDRVLGTGVATWDAALLLFLERSGYREESYHTFSYSPLRDDDNALVGMLCVVSEDTERVVGERRMATLRDLGSDPSVVRTEDETLAFVTRQLGRNDLDLPFTAIYLLAGDGSAHLAAAAGIPAGHSAALGTIPADEPTPVWPVAALARGESVLVPLDGAAFVGLPTGAWSQPPTQALLVPLLQQGGAPYGFMVAGLNRYRPLDGGYRGFVELAAGHVAAGIASARSYQAQQQRAEELAELDRAKTAFFSNISHEFRTPLTLIMGPLAELRSRLGDTDEGVREELQVMHRNGLRLGKLVNTLLDFSRIEAGRMQARYEPVDLAAVTADLASVFRSAVERAGLTFEVDCPALAEPVYVDRGMWEKIILNLLSNALKFTFDGTIRVRLRAEEGRAVVTVADTGIGVPAEEMPRLFERFHRIENVRSRSNEGSGIGLALVKELVELQGGDLTADSTLAVGTTFTIALPFGSAHLPPGTVARPRDRDPFATAEPFVEEVLRWLPPEAPTDAEPSVSLDAEVARSVPAPTTAVSANPAHILVADDNADMREYLTRLLRAAGHRVEAVDDGQAALQAARVAQPDLVVSDVMMPRLDGLQLVAALRAEPRTAGTPVLLLSARAGQEDSIEGLEAGADDYLVKPFAAAELLARVRTNVKLARLRNHHARWRTALVDSLQEAFFVCDEEGTVVEINPTFTDILGYGPDGLPYAPVHPWWPSRETEPEAHQQVADALTLLVGHPSGTYTIPVTHRDGHRLWVAAAFNQVQDPDTGRRVIVGTFRDVTAEHYAVQRESALAALSIRLSRADDLTDALHGVLEELQGLWRATRVLAVVFDGSPTPTVATTDPHQRWDTLTEQRRRTLTDLRDRPLLTTVADQTTGVGIAVEHPRGTMALWIDLGERRPVTEQDETLLALLAGHLGQGLHRVQQIDQQRETALALQRAILGPSQLPRDFAVRYAPATRPLKVGGDWYDTIALVDGQIGIVVGDCVGHGLQAATVMGQLRSACRALLLQDSSPSRTLTALDRFAAQVPGALCATVFCAVLDPATGELRYASAGHPPAIVTAPDGTTRLLDQGHSRPLGVRGRDERPEVEEFLPARAILMLYTDGLVERRRKPLTAGIDQVVTVLQHGRDQPIEALATEVMHQLTPSGGYDDDVAVLLYRHPGPLELDFAAESAGLAPVRTALRGWLNRCGLDPTDAYNVLVAAGEACANAIEHGHRDSPGGRIRLRATATADGLHLSVTDSGRWKTPQPGEDTHRGRGLVLMRALMDSITVTSGATGTTIDMQARIP</sequence>
<dbReference type="CDD" id="cd16922">
    <property type="entry name" value="HATPase_EvgS-ArcB-TorS-like"/>
    <property type="match status" value="1"/>
</dbReference>
<evidence type="ECO:0000259" key="13">
    <source>
        <dbReference type="PROSITE" id="PS50112"/>
    </source>
</evidence>
<dbReference type="SUPFAM" id="SSF55785">
    <property type="entry name" value="PYP-like sensor domain (PAS domain)"/>
    <property type="match status" value="1"/>
</dbReference>
<dbReference type="FunFam" id="1.10.287.130:FF:000045">
    <property type="entry name" value="Two-component system sensor histidine kinase/response regulator"/>
    <property type="match status" value="1"/>
</dbReference>
<accession>A0A136PZ27</accession>
<keyword evidence="9" id="KW-0902">Two-component regulatory system</keyword>
<dbReference type="OrthoDB" id="163538at2"/>
<dbReference type="InterPro" id="IPR013656">
    <property type="entry name" value="PAS_4"/>
</dbReference>
<reference evidence="14 15" key="1">
    <citation type="submission" date="2016-01" db="EMBL/GenBank/DDBJ databases">
        <title>Whole genome sequence and analysis of Micromonospora rosaria DSM 803, which can produce antibacterial substance rosamicin.</title>
        <authorList>
            <person name="Yang H."/>
            <person name="He X."/>
            <person name="Zhu D."/>
        </authorList>
    </citation>
    <scope>NUCLEOTIDE SEQUENCE [LARGE SCALE GENOMIC DNA]</scope>
    <source>
        <strain evidence="14 15">DSM 803</strain>
    </source>
</reference>
<evidence type="ECO:0000259" key="12">
    <source>
        <dbReference type="PROSITE" id="PS50110"/>
    </source>
</evidence>
<dbReference type="InterPro" id="IPR001932">
    <property type="entry name" value="PPM-type_phosphatase-like_dom"/>
</dbReference>
<dbReference type="Pfam" id="PF13185">
    <property type="entry name" value="GAF_2"/>
    <property type="match status" value="1"/>
</dbReference>
<keyword evidence="6" id="KW-0547">Nucleotide-binding</keyword>
<keyword evidence="5" id="KW-0808">Transferase</keyword>
<dbReference type="SMART" id="SM00388">
    <property type="entry name" value="HisKA"/>
    <property type="match status" value="1"/>
</dbReference>
<protein>
    <recommendedName>
        <fullName evidence="3">histidine kinase</fullName>
        <ecNumber evidence="3">2.7.13.3</ecNumber>
    </recommendedName>
</protein>
<dbReference type="PROSITE" id="PS50110">
    <property type="entry name" value="RESPONSE_REGULATORY"/>
    <property type="match status" value="1"/>
</dbReference>
<evidence type="ECO:0000256" key="6">
    <source>
        <dbReference type="ARBA" id="ARBA00022741"/>
    </source>
</evidence>
<dbReference type="Gene3D" id="3.30.450.40">
    <property type="match status" value="1"/>
</dbReference>
<dbReference type="InterPro" id="IPR003594">
    <property type="entry name" value="HATPase_dom"/>
</dbReference>
<dbReference type="InterPro" id="IPR004358">
    <property type="entry name" value="Sig_transdc_His_kin-like_C"/>
</dbReference>
<dbReference type="PRINTS" id="PR00344">
    <property type="entry name" value="BCTRLSENSOR"/>
</dbReference>
<comment type="caution">
    <text evidence="14">The sequence shown here is derived from an EMBL/GenBank/DDBJ whole genome shotgun (WGS) entry which is preliminary data.</text>
</comment>
<dbReference type="CDD" id="cd00082">
    <property type="entry name" value="HisKA"/>
    <property type="match status" value="1"/>
</dbReference>
<dbReference type="SUPFAM" id="SSF55874">
    <property type="entry name" value="ATPase domain of HSP90 chaperone/DNA topoisomerase II/histidine kinase"/>
    <property type="match status" value="2"/>
</dbReference>
<dbReference type="InterPro" id="IPR000014">
    <property type="entry name" value="PAS"/>
</dbReference>
<dbReference type="FunFam" id="3.30.565.10:FF:000037">
    <property type="entry name" value="Hybrid sensor histidine kinase/response regulator"/>
    <property type="match status" value="1"/>
</dbReference>
<dbReference type="PROSITE" id="PS50112">
    <property type="entry name" value="PAS"/>
    <property type="match status" value="1"/>
</dbReference>
<organism evidence="14 15">
    <name type="scientific">Micromonospora rosaria</name>
    <dbReference type="NCBI Taxonomy" id="47874"/>
    <lineage>
        <taxon>Bacteria</taxon>
        <taxon>Bacillati</taxon>
        <taxon>Actinomycetota</taxon>
        <taxon>Actinomycetes</taxon>
        <taxon>Micromonosporales</taxon>
        <taxon>Micromonosporaceae</taxon>
        <taxon>Micromonospora</taxon>
    </lineage>
</organism>
<keyword evidence="7 14" id="KW-0418">Kinase</keyword>
<dbReference type="InterPro" id="IPR036457">
    <property type="entry name" value="PPM-type-like_dom_sf"/>
</dbReference>
<dbReference type="CDD" id="cd00130">
    <property type="entry name" value="PAS"/>
    <property type="match status" value="1"/>
</dbReference>
<dbReference type="Pfam" id="PF08448">
    <property type="entry name" value="PAS_4"/>
    <property type="match status" value="1"/>
</dbReference>
<dbReference type="Gene3D" id="3.30.450.20">
    <property type="entry name" value="PAS domain"/>
    <property type="match status" value="2"/>
</dbReference>
<dbReference type="Pfam" id="PF13581">
    <property type="entry name" value="HATPase_c_2"/>
    <property type="match status" value="1"/>
</dbReference>
<keyword evidence="4 10" id="KW-0597">Phosphoprotein</keyword>
<dbReference type="InterPro" id="IPR001789">
    <property type="entry name" value="Sig_transdc_resp-reg_receiver"/>
</dbReference>
<dbReference type="InterPro" id="IPR003661">
    <property type="entry name" value="HisK_dim/P_dom"/>
</dbReference>
<dbReference type="Gene3D" id="3.60.40.10">
    <property type="entry name" value="PPM-type phosphatase domain"/>
    <property type="match status" value="1"/>
</dbReference>
<evidence type="ECO:0000256" key="10">
    <source>
        <dbReference type="PROSITE-ProRule" id="PRU00169"/>
    </source>
</evidence>
<dbReference type="Pfam" id="PF07228">
    <property type="entry name" value="SpoIIE"/>
    <property type="match status" value="1"/>
</dbReference>
<dbReference type="InterPro" id="IPR005467">
    <property type="entry name" value="His_kinase_dom"/>
</dbReference>
<dbReference type="InterPro" id="IPR003018">
    <property type="entry name" value="GAF"/>
</dbReference>
<evidence type="ECO:0000256" key="5">
    <source>
        <dbReference type="ARBA" id="ARBA00022679"/>
    </source>
</evidence>
<keyword evidence="15" id="KW-1185">Reference proteome</keyword>
<dbReference type="CDD" id="cd16936">
    <property type="entry name" value="HATPase_RsbW-like"/>
    <property type="match status" value="1"/>
</dbReference>
<dbReference type="GO" id="GO:0005886">
    <property type="term" value="C:plasma membrane"/>
    <property type="evidence" value="ECO:0007669"/>
    <property type="project" value="UniProtKB-SubCell"/>
</dbReference>
<evidence type="ECO:0000256" key="8">
    <source>
        <dbReference type="ARBA" id="ARBA00022840"/>
    </source>
</evidence>
<dbReference type="InterPro" id="IPR036890">
    <property type="entry name" value="HATPase_C_sf"/>
</dbReference>
<evidence type="ECO:0000256" key="9">
    <source>
        <dbReference type="ARBA" id="ARBA00023012"/>
    </source>
</evidence>
<dbReference type="Gene3D" id="3.40.50.2300">
    <property type="match status" value="1"/>
</dbReference>
<dbReference type="EMBL" id="LRQV01000003">
    <property type="protein sequence ID" value="KXK63730.1"/>
    <property type="molecule type" value="Genomic_DNA"/>
</dbReference>
<evidence type="ECO:0000313" key="14">
    <source>
        <dbReference type="EMBL" id="KXK63730.1"/>
    </source>
</evidence>
<dbReference type="RefSeq" id="WP_067359546.1">
    <property type="nucleotide sequence ID" value="NZ_JBIUBN010000010.1"/>
</dbReference>
<dbReference type="PANTHER" id="PTHR43547">
    <property type="entry name" value="TWO-COMPONENT HISTIDINE KINASE"/>
    <property type="match status" value="1"/>
</dbReference>
<feature type="modified residue" description="4-aspartylphosphate" evidence="10">
    <location>
        <position position="688"/>
    </location>
</feature>
<comment type="subcellular location">
    <subcellularLocation>
        <location evidence="2">Cell membrane</location>
    </subcellularLocation>
</comment>
<feature type="domain" description="Response regulatory" evidence="12">
    <location>
        <begin position="639"/>
        <end position="755"/>
    </location>
</feature>
<dbReference type="PANTHER" id="PTHR43547:SF2">
    <property type="entry name" value="HYBRID SIGNAL TRANSDUCTION HISTIDINE KINASE C"/>
    <property type="match status" value="1"/>
</dbReference>
<dbReference type="Pfam" id="PF00072">
    <property type="entry name" value="Response_reg"/>
    <property type="match status" value="1"/>
</dbReference>
<dbReference type="CDD" id="cd17574">
    <property type="entry name" value="REC_OmpR"/>
    <property type="match status" value="1"/>
</dbReference>
<name>A0A136PZ27_9ACTN</name>
<dbReference type="Gene3D" id="3.30.565.10">
    <property type="entry name" value="Histidine kinase-like ATPase, C-terminal domain"/>
    <property type="match status" value="2"/>
</dbReference>
<feature type="domain" description="PAS" evidence="13">
    <location>
        <begin position="771"/>
        <end position="806"/>
    </location>
</feature>
<dbReference type="GO" id="GO:0005524">
    <property type="term" value="F:ATP binding"/>
    <property type="evidence" value="ECO:0007669"/>
    <property type="project" value="UniProtKB-KW"/>
</dbReference>
<evidence type="ECO:0000313" key="15">
    <source>
        <dbReference type="Proteomes" id="UP000070620"/>
    </source>
</evidence>
<evidence type="ECO:0000256" key="7">
    <source>
        <dbReference type="ARBA" id="ARBA00022777"/>
    </source>
</evidence>
<dbReference type="SUPFAM" id="SSF52172">
    <property type="entry name" value="CheY-like"/>
    <property type="match status" value="1"/>
</dbReference>
<evidence type="ECO:0000259" key="11">
    <source>
        <dbReference type="PROSITE" id="PS50109"/>
    </source>
</evidence>
<dbReference type="SMART" id="SM00448">
    <property type="entry name" value="REC"/>
    <property type="match status" value="1"/>
</dbReference>
<dbReference type="Pfam" id="PF02518">
    <property type="entry name" value="HATPase_c"/>
    <property type="match status" value="1"/>
</dbReference>
<dbReference type="SMART" id="SM00331">
    <property type="entry name" value="PP2C_SIG"/>
    <property type="match status" value="1"/>
</dbReference>
<keyword evidence="8" id="KW-0067">ATP-binding</keyword>
<dbReference type="SMART" id="SM00387">
    <property type="entry name" value="HATPase_c"/>
    <property type="match status" value="2"/>
</dbReference>
<evidence type="ECO:0000256" key="2">
    <source>
        <dbReference type="ARBA" id="ARBA00004236"/>
    </source>
</evidence>
<gene>
    <name evidence="14" type="ORF">AWW66_01860</name>
</gene>
<dbReference type="NCBIfam" id="TIGR00229">
    <property type="entry name" value="sensory_box"/>
    <property type="match status" value="1"/>
</dbReference>
<dbReference type="SMART" id="SM00091">
    <property type="entry name" value="PAS"/>
    <property type="match status" value="1"/>
</dbReference>
<dbReference type="InterPro" id="IPR035965">
    <property type="entry name" value="PAS-like_dom_sf"/>
</dbReference>
<evidence type="ECO:0000256" key="1">
    <source>
        <dbReference type="ARBA" id="ARBA00000085"/>
    </source>
</evidence>
<feature type="domain" description="Histidine kinase" evidence="11">
    <location>
        <begin position="356"/>
        <end position="573"/>
    </location>
</feature>
<evidence type="ECO:0000256" key="3">
    <source>
        <dbReference type="ARBA" id="ARBA00012438"/>
    </source>
</evidence>